<dbReference type="GO" id="GO:0003677">
    <property type="term" value="F:DNA binding"/>
    <property type="evidence" value="ECO:0007669"/>
    <property type="project" value="InterPro"/>
</dbReference>
<evidence type="ECO:0008006" key="4">
    <source>
        <dbReference type="Google" id="ProtNLM"/>
    </source>
</evidence>
<dbReference type="PATRIC" id="fig|1073366.3.peg.493"/>
<protein>
    <recommendedName>
        <fullName evidence="4">Mobilization protein</fullName>
    </recommendedName>
</protein>
<proteinExistence type="predicted"/>
<evidence type="ECO:0000313" key="3">
    <source>
        <dbReference type="Proteomes" id="UP000018727"/>
    </source>
</evidence>
<dbReference type="AlphaFoldDB" id="V8CR41"/>
<accession>V8CR41</accession>
<dbReference type="HOGENOM" id="CLU_052306_0_0_10"/>
<dbReference type="InterPro" id="IPR001668">
    <property type="entry name" value="Mob_Pre"/>
</dbReference>
<dbReference type="EMBL" id="AZJH01000006">
    <property type="protein sequence ID" value="ETD29572.1"/>
    <property type="molecule type" value="Genomic_DNA"/>
</dbReference>
<dbReference type="GO" id="GO:0006310">
    <property type="term" value="P:DNA recombination"/>
    <property type="evidence" value="ECO:0007669"/>
    <property type="project" value="InterPro"/>
</dbReference>
<organism evidence="2 3">
    <name type="scientific">Prevotella nigrescens CC14M</name>
    <dbReference type="NCBI Taxonomy" id="1073366"/>
    <lineage>
        <taxon>Bacteria</taxon>
        <taxon>Pseudomonadati</taxon>
        <taxon>Bacteroidota</taxon>
        <taxon>Bacteroidia</taxon>
        <taxon>Bacteroidales</taxon>
        <taxon>Prevotellaceae</taxon>
        <taxon>Prevotella</taxon>
    </lineage>
</organism>
<dbReference type="RefSeq" id="WP_023925054.1">
    <property type="nucleotide sequence ID" value="NZ_KI669430.1"/>
</dbReference>
<keyword evidence="1" id="KW-0175">Coiled coil</keyword>
<dbReference type="OrthoDB" id="9800759at2"/>
<reference evidence="2 3" key="1">
    <citation type="submission" date="2013-10" db="EMBL/GenBank/DDBJ databases">
        <title>The Genome Sequence of Prevotella nigrescens CC14M.</title>
        <authorList>
            <consortium name="The Broad Institute Genomics Platform"/>
            <person name="Earl A."/>
            <person name="Allen-Vercoe E."/>
            <person name="Daigneault M."/>
            <person name="Young S.K."/>
            <person name="Zeng Q."/>
            <person name="Gargeya S."/>
            <person name="Fitzgerald M."/>
            <person name="Abouelleil A."/>
            <person name="Alvarado L."/>
            <person name="Chapman S.B."/>
            <person name="Gainer-Dewar J."/>
            <person name="Goldberg J."/>
            <person name="Griggs A."/>
            <person name="Gujja S."/>
            <person name="Hansen M."/>
            <person name="Howarth C."/>
            <person name="Imamovic A."/>
            <person name="Ireland A."/>
            <person name="Larimer J."/>
            <person name="McCowan C."/>
            <person name="Murphy C."/>
            <person name="Pearson M."/>
            <person name="Poon T.W."/>
            <person name="Priest M."/>
            <person name="Roberts A."/>
            <person name="Saif S."/>
            <person name="Shea T."/>
            <person name="Sykes S."/>
            <person name="Wortman J."/>
            <person name="Nusbaum C."/>
            <person name="Birren B."/>
        </authorList>
    </citation>
    <scope>NUCLEOTIDE SEQUENCE [LARGE SCALE GENOMIC DNA]</scope>
    <source>
        <strain evidence="2 3">CC14M</strain>
    </source>
</reference>
<evidence type="ECO:0000256" key="1">
    <source>
        <dbReference type="SAM" id="Coils"/>
    </source>
</evidence>
<keyword evidence="3" id="KW-1185">Reference proteome</keyword>
<name>V8CR41_9BACT</name>
<gene>
    <name evidence="2" type="ORF">HMPREF1173_00487</name>
</gene>
<feature type="coiled-coil region" evidence="1">
    <location>
        <begin position="234"/>
        <end position="318"/>
    </location>
</feature>
<evidence type="ECO:0000313" key="2">
    <source>
        <dbReference type="EMBL" id="ETD29572.1"/>
    </source>
</evidence>
<dbReference type="Gene3D" id="3.30.930.30">
    <property type="match status" value="1"/>
</dbReference>
<dbReference type="CDD" id="cd17242">
    <property type="entry name" value="MobM_relaxase"/>
    <property type="match status" value="1"/>
</dbReference>
<dbReference type="Pfam" id="PF01076">
    <property type="entry name" value="Mob_Pre"/>
    <property type="match status" value="1"/>
</dbReference>
<comment type="caution">
    <text evidence="2">The sequence shown here is derived from an EMBL/GenBank/DDBJ whole genome shotgun (WGS) entry which is preliminary data.</text>
</comment>
<dbReference type="NCBIfam" id="NF041497">
    <property type="entry name" value="MobV"/>
    <property type="match status" value="1"/>
</dbReference>
<sequence>MGYCVLHLEKAKGADSGMSAHIERTIVPKNTDPTRTHLNRELIMFPDGVCNRTLAIRHRLDTAGLKRKIGKNQVQAIRIVLSGTHEDMARVEGEGKLDEWCADNVKWLRETYGADNLVSAVLHMDEETPHIHATIVPIVQGERRKQKKEENVKRKYKVKAPAPRLCADEVMSRANLIRYQDSYGDHMAKYGLKRGVRGSLAKHLSTHEYYRSLITQGEDIQANIATLLSRETEASRIIAEAEQAKQELARIKAETKTVELKNSATRTATAALNGIGSLLGSNKMSRLESENRQLHGEVAELKESIGQMRTDMQKMRDSYTAEQLRVSEQHQREIGNFRRIIDKAKEWFPILAEFLRIERICRSVGLSERHTDELLQGKVLVVTGKLFSDEYKRSFTVEKVRLKVGREERDGKTVLDLLVDRVPIAAWFKEKWEKVSINRFRRNEMTIQKGRGVRL</sequence>
<dbReference type="Proteomes" id="UP000018727">
    <property type="component" value="Unassembled WGS sequence"/>
</dbReference>